<dbReference type="RefSeq" id="XP_016977814.1">
    <property type="nucleotide sequence ID" value="XM_017122325.1"/>
</dbReference>
<reference evidence="2" key="1">
    <citation type="journal article" date="2021" name="Elife">
        <title>Highly contiguous assemblies of 101 drosophilid genomes.</title>
        <authorList>
            <person name="Kim B.Y."/>
            <person name="Wang J.R."/>
            <person name="Miller D.E."/>
            <person name="Barmina O."/>
            <person name="Delaney E."/>
            <person name="Thompson A."/>
            <person name="Comeault A.A."/>
            <person name="Peede D."/>
            <person name="D'Agostino E.R."/>
            <person name="Pelaez J."/>
            <person name="Aguilar J.M."/>
            <person name="Haji D."/>
            <person name="Matsunaga T."/>
            <person name="Armstrong E.E."/>
            <person name="Zych M."/>
            <person name="Ogawa Y."/>
            <person name="Stamenkovic-Radak M."/>
            <person name="Jelic M."/>
            <person name="Veselinovic M.S."/>
            <person name="Tanaskovic M."/>
            <person name="Eric P."/>
            <person name="Gao J.J."/>
            <person name="Katoh T.K."/>
            <person name="Toda M.J."/>
            <person name="Watabe H."/>
            <person name="Watada M."/>
            <person name="Davis J.S."/>
            <person name="Moyle L.C."/>
            <person name="Manoli G."/>
            <person name="Bertolini E."/>
            <person name="Kostal V."/>
            <person name="Hawley R.S."/>
            <person name="Takahashi A."/>
            <person name="Jones C.D."/>
            <person name="Price D.K."/>
            <person name="Whiteman N."/>
            <person name="Kopp A."/>
            <person name="Matute D.R."/>
            <person name="Petrov D.A."/>
        </authorList>
    </citation>
    <scope>NUCLEOTIDE SEQUENCE [LARGE SCALE GENOMIC DNA]</scope>
</reference>
<name>A0A6P4EI06_DRORH</name>
<dbReference type="Proteomes" id="UP001652680">
    <property type="component" value="Unassembled WGS sequence"/>
</dbReference>
<dbReference type="EnsemblMetazoa" id="XM_017122326.2">
    <property type="protein sequence ID" value="XP_016977815.1"/>
    <property type="gene ID" value="LOC108043562"/>
</dbReference>
<sequence>MMNDPWREIGFVSTGKPKKHLPVIQMKKRIKKCRNIFKQRQKELILLHLKNRIMYLIIENLFYRLAKKKPKKRVQKLKVVTK</sequence>
<protein>
    <submittedName>
        <fullName evidence="3 4">Uncharacterized protein LOC108043562</fullName>
    </submittedName>
</protein>
<dbReference type="AlphaFoldDB" id="A0A6P4EI06"/>
<reference evidence="3 4" key="2">
    <citation type="submission" date="2025-04" db="UniProtKB">
        <authorList>
            <consortium name="RefSeq"/>
        </authorList>
    </citation>
    <scope>IDENTIFICATION</scope>
</reference>
<dbReference type="GeneID" id="108043562"/>
<accession>A0A6P4EI06</accession>
<evidence type="ECO:0000313" key="4">
    <source>
        <dbReference type="RefSeq" id="XP_016977815.1"/>
    </source>
</evidence>
<evidence type="ECO:0000313" key="2">
    <source>
        <dbReference type="Proteomes" id="UP001652680"/>
    </source>
</evidence>
<dbReference type="RefSeq" id="XP_016977815.1">
    <property type="nucleotide sequence ID" value="XM_017122326.1"/>
</dbReference>
<dbReference type="OrthoDB" id="7866755at2759"/>
<dbReference type="EnsemblMetazoa" id="XM_017122325.2">
    <property type="protein sequence ID" value="XP_016977814.1"/>
    <property type="gene ID" value="LOC108043562"/>
</dbReference>
<keyword evidence="2" id="KW-1185">Reference proteome</keyword>
<organism evidence="4">
    <name type="scientific">Drosophila rhopaloa</name>
    <name type="common">Fruit fly</name>
    <dbReference type="NCBI Taxonomy" id="1041015"/>
    <lineage>
        <taxon>Eukaryota</taxon>
        <taxon>Metazoa</taxon>
        <taxon>Ecdysozoa</taxon>
        <taxon>Arthropoda</taxon>
        <taxon>Hexapoda</taxon>
        <taxon>Insecta</taxon>
        <taxon>Pterygota</taxon>
        <taxon>Neoptera</taxon>
        <taxon>Endopterygota</taxon>
        <taxon>Diptera</taxon>
        <taxon>Brachycera</taxon>
        <taxon>Muscomorpha</taxon>
        <taxon>Ephydroidea</taxon>
        <taxon>Drosophilidae</taxon>
        <taxon>Drosophila</taxon>
        <taxon>Sophophora</taxon>
    </lineage>
</organism>
<reference evidence="1" key="3">
    <citation type="submission" date="2025-05" db="UniProtKB">
        <authorList>
            <consortium name="EnsemblMetazoa"/>
        </authorList>
    </citation>
    <scope>IDENTIFICATION</scope>
</reference>
<gene>
    <name evidence="3 4" type="primary">LOC108043562</name>
    <name evidence="1" type="synonym">108043562</name>
</gene>
<proteinExistence type="predicted"/>
<evidence type="ECO:0000313" key="3">
    <source>
        <dbReference type="RefSeq" id="XP_016977814.1"/>
    </source>
</evidence>
<evidence type="ECO:0000313" key="1">
    <source>
        <dbReference type="EnsemblMetazoa" id="XP_016977814.1"/>
    </source>
</evidence>